<dbReference type="Proteomes" id="UP001620626">
    <property type="component" value="Unassembled WGS sequence"/>
</dbReference>
<dbReference type="AlphaFoldDB" id="A0ABD2K6H3"/>
<sequence length="496" mass="54576">MARLLLRLFGLAFVFALLAFGTAQPPPPFQGRGSVREGQFGAPPPFGGNSADVSVSASDSSECSGEGGNRVQGGGQYGNGNGYGSGNGYGNGYGNGGFGGGGGQGVDIDVDVQQSSEEGKRRRKRHSGFGQLIDKIKNFVGGKESMEKGSMYGSPYQPNSAYGNNQQFGYPNNQQNQFGYPNDQQNSNYQMRYQQQQGFNPQLLQQNSNDPNDFYQQQQQYNSNQQYGANLAQQYDPNQQQQQRMMMAMMGQQQQQQPFQQMIAPQQQQQNYGIRIYCSISSHSPVVLRKSLPISVEGKSLSPTNDQSANGRRETTDDGGGGDESDGRRPIKDSEMIKKSAVIPSLLLCAVLVAQFVEQANAYCCKVSDYWPIGYPPNCNIFGCNCDCLHCVNVIEKGCCIAQKTGLTIGCSETRLKRHALPQQPKQAEAKEVFQQADTDGDGALSMDEAVNFLVSKWNMTEGELTNPDKRHWFTEIDMNRNEKLEPEEIDEAMTK</sequence>
<feature type="signal peptide" evidence="2">
    <location>
        <begin position="1"/>
        <end position="23"/>
    </location>
</feature>
<feature type="compositionally biased region" description="Low complexity" evidence="1">
    <location>
        <begin position="47"/>
        <end position="64"/>
    </location>
</feature>
<gene>
    <name evidence="4" type="ORF">niasHT_021352</name>
</gene>
<feature type="chain" id="PRO_5044869390" description="EF-hand domain-containing protein" evidence="2">
    <location>
        <begin position="24"/>
        <end position="496"/>
    </location>
</feature>
<dbReference type="Gene3D" id="1.10.238.10">
    <property type="entry name" value="EF-hand"/>
    <property type="match status" value="1"/>
</dbReference>
<reference evidence="4 5" key="1">
    <citation type="submission" date="2024-10" db="EMBL/GenBank/DDBJ databases">
        <authorList>
            <person name="Kim D."/>
        </authorList>
    </citation>
    <scope>NUCLEOTIDE SEQUENCE [LARGE SCALE GENOMIC DNA]</scope>
    <source>
        <strain evidence="4">BH-2024</strain>
    </source>
</reference>
<feature type="region of interest" description="Disordered" evidence="1">
    <location>
        <begin position="149"/>
        <end position="186"/>
    </location>
</feature>
<feature type="compositionally biased region" description="Polar residues" evidence="1">
    <location>
        <begin position="156"/>
        <end position="186"/>
    </location>
</feature>
<dbReference type="EMBL" id="JBICBT010000823">
    <property type="protein sequence ID" value="KAL3098493.1"/>
    <property type="molecule type" value="Genomic_DNA"/>
</dbReference>
<organism evidence="4 5">
    <name type="scientific">Heterodera trifolii</name>
    <dbReference type="NCBI Taxonomy" id="157864"/>
    <lineage>
        <taxon>Eukaryota</taxon>
        <taxon>Metazoa</taxon>
        <taxon>Ecdysozoa</taxon>
        <taxon>Nematoda</taxon>
        <taxon>Chromadorea</taxon>
        <taxon>Rhabditida</taxon>
        <taxon>Tylenchina</taxon>
        <taxon>Tylenchomorpha</taxon>
        <taxon>Tylenchoidea</taxon>
        <taxon>Heteroderidae</taxon>
        <taxon>Heteroderinae</taxon>
        <taxon>Heterodera</taxon>
    </lineage>
</organism>
<evidence type="ECO:0000313" key="4">
    <source>
        <dbReference type="EMBL" id="KAL3098493.1"/>
    </source>
</evidence>
<evidence type="ECO:0000313" key="5">
    <source>
        <dbReference type="Proteomes" id="UP001620626"/>
    </source>
</evidence>
<feature type="region of interest" description="Disordered" evidence="1">
    <location>
        <begin position="297"/>
        <end position="333"/>
    </location>
</feature>
<evidence type="ECO:0000256" key="1">
    <source>
        <dbReference type="SAM" id="MobiDB-lite"/>
    </source>
</evidence>
<dbReference type="Pfam" id="PF13202">
    <property type="entry name" value="EF-hand_5"/>
    <property type="match status" value="1"/>
</dbReference>
<feature type="region of interest" description="Disordered" evidence="1">
    <location>
        <begin position="29"/>
        <end position="76"/>
    </location>
</feature>
<keyword evidence="5" id="KW-1185">Reference proteome</keyword>
<protein>
    <recommendedName>
        <fullName evidence="3">EF-hand domain-containing protein</fullName>
    </recommendedName>
</protein>
<accession>A0ABD2K6H3</accession>
<dbReference type="SUPFAM" id="SSF47473">
    <property type="entry name" value="EF-hand"/>
    <property type="match status" value="1"/>
</dbReference>
<name>A0ABD2K6H3_9BILA</name>
<dbReference type="InterPro" id="IPR011992">
    <property type="entry name" value="EF-hand-dom_pair"/>
</dbReference>
<feature type="domain" description="EF-hand" evidence="3">
    <location>
        <begin position="425"/>
        <end position="460"/>
    </location>
</feature>
<dbReference type="SMART" id="SM00054">
    <property type="entry name" value="EFh"/>
    <property type="match status" value="1"/>
</dbReference>
<keyword evidence="2" id="KW-0732">Signal</keyword>
<dbReference type="PROSITE" id="PS50222">
    <property type="entry name" value="EF_HAND_2"/>
    <property type="match status" value="1"/>
</dbReference>
<feature type="compositionally biased region" description="Gly residues" evidence="1">
    <location>
        <begin position="65"/>
        <end position="76"/>
    </location>
</feature>
<evidence type="ECO:0000259" key="3">
    <source>
        <dbReference type="PROSITE" id="PS50222"/>
    </source>
</evidence>
<evidence type="ECO:0000256" key="2">
    <source>
        <dbReference type="SAM" id="SignalP"/>
    </source>
</evidence>
<proteinExistence type="predicted"/>
<dbReference type="InterPro" id="IPR002048">
    <property type="entry name" value="EF_hand_dom"/>
</dbReference>
<comment type="caution">
    <text evidence="4">The sequence shown here is derived from an EMBL/GenBank/DDBJ whole genome shotgun (WGS) entry which is preliminary data.</text>
</comment>
<feature type="compositionally biased region" description="Polar residues" evidence="1">
    <location>
        <begin position="301"/>
        <end position="310"/>
    </location>
</feature>